<dbReference type="InterPro" id="IPR000873">
    <property type="entry name" value="AMP-dep_synth/lig_dom"/>
</dbReference>
<name>A0A6F8YED8_9ACTN</name>
<dbReference type="InterPro" id="IPR029058">
    <property type="entry name" value="AB_hydrolase_fold"/>
</dbReference>
<feature type="domain" description="AMP-binding enzyme C-terminal" evidence="5">
    <location>
        <begin position="402"/>
        <end position="479"/>
    </location>
</feature>
<evidence type="ECO:0000313" key="7">
    <source>
        <dbReference type="Proteomes" id="UP000503011"/>
    </source>
</evidence>
<sequence>MNNNIVEHLLSAGKPDATAYVDAGGQVTYAELARSVHAYAARLDGSAFRPGGHALIVADDSIATVVAILGVWWAGGVPVPVSPMLTKAEIEFIASDCAATYLHVDERGDAQLPAEGALDLPRGGPDRMAPYDGEIPAPAHQGDGDVVLIQYTSGSTGQPKGVLHTRAGIDAVLSGFGRILALSPADTVLSTAKLSFGYGFGNSLLFPLAAGARTVLSAGPPDVFRVAATLAAHRPTVLCSVPRVYAALLERIRHGEALALGSLRLAVSAGEHLPAPMCGEFAKVCSAPLVNGLGATEVLHVVVATNGSRPGSTGIPVPGVRITVRDDQGRIVPDGVEGRLHVTGGSVAAGYLDHAEATARTFADGGAYTGDIVRRAVDGDLEYVCRRDDLINVGGFKVSPFEVEAAAREVDGLSQVAVVGARDAGGLEQAVAYLVPENGVDRAVLRSAARKAFRDQLPVFKRPAVIEVVDQLPVTSTGKLARFKLRAGEVDVTLRVLREGRGGYRRTLICLPYAGGSAGSYTRLARHLPESWRVVAGEASLRGPVTVADVADAWWKAVTPYLSPSTVLFGHSLGALVAAEVAARAGAGLEPGHVVLSAPPLSGATARTIRAQDDAELVADLTRSGLMPPTTLTADEVGRLLLPRFRRDLALVPDEWTPALETPAHVLVGAEDPLCTLPGVAARLRPSMVASTHVVDGGHYFVVTNPVQTATVLAGLYP</sequence>
<reference evidence="6 7" key="2">
    <citation type="submission" date="2020-03" db="EMBL/GenBank/DDBJ databases">
        <authorList>
            <person name="Ichikawa N."/>
            <person name="Kimura A."/>
            <person name="Kitahashi Y."/>
            <person name="Uohara A."/>
        </authorList>
    </citation>
    <scope>NUCLEOTIDE SEQUENCE [LARGE SCALE GENOMIC DNA]</scope>
    <source>
        <strain evidence="6 7">NBRC 105367</strain>
    </source>
</reference>
<organism evidence="6 7">
    <name type="scientific">Phytohabitans suffuscus</name>
    <dbReference type="NCBI Taxonomy" id="624315"/>
    <lineage>
        <taxon>Bacteria</taxon>
        <taxon>Bacillati</taxon>
        <taxon>Actinomycetota</taxon>
        <taxon>Actinomycetes</taxon>
        <taxon>Micromonosporales</taxon>
        <taxon>Micromonosporaceae</taxon>
    </lineage>
</organism>
<evidence type="ECO:0000259" key="3">
    <source>
        <dbReference type="Pfam" id="PF00501"/>
    </source>
</evidence>
<dbReference type="RefSeq" id="WP_173155442.1">
    <property type="nucleotide sequence ID" value="NZ_AP022871.1"/>
</dbReference>
<dbReference type="EMBL" id="AP022871">
    <property type="protein sequence ID" value="BCB84311.1"/>
    <property type="molecule type" value="Genomic_DNA"/>
</dbReference>
<dbReference type="KEGG" id="psuu:Psuf_016240"/>
<comment type="cofactor">
    <cofactor evidence="1">
        <name>pantetheine 4'-phosphate</name>
        <dbReference type="ChEBI" id="CHEBI:47942"/>
    </cofactor>
</comment>
<dbReference type="InterPro" id="IPR042099">
    <property type="entry name" value="ANL_N_sf"/>
</dbReference>
<dbReference type="PANTHER" id="PTHR43352">
    <property type="entry name" value="ACETYL-COA SYNTHETASE"/>
    <property type="match status" value="1"/>
</dbReference>
<gene>
    <name evidence="6" type="ORF">Psuf_016240</name>
</gene>
<proteinExistence type="predicted"/>
<dbReference type="Gene3D" id="3.40.50.12780">
    <property type="entry name" value="N-terminal domain of ligase-like"/>
    <property type="match status" value="1"/>
</dbReference>
<dbReference type="InterPro" id="IPR001031">
    <property type="entry name" value="Thioesterase"/>
</dbReference>
<dbReference type="SUPFAM" id="SSF53474">
    <property type="entry name" value="alpha/beta-Hydrolases"/>
    <property type="match status" value="1"/>
</dbReference>
<feature type="domain" description="Thioesterase" evidence="4">
    <location>
        <begin position="506"/>
        <end position="708"/>
    </location>
</feature>
<protein>
    <submittedName>
        <fullName evidence="6">Uncharacterized protein</fullName>
    </submittedName>
</protein>
<dbReference type="Gene3D" id="3.40.50.1820">
    <property type="entry name" value="alpha/beta hydrolase"/>
    <property type="match status" value="1"/>
</dbReference>
<dbReference type="AlphaFoldDB" id="A0A6F8YED8"/>
<evidence type="ECO:0000259" key="5">
    <source>
        <dbReference type="Pfam" id="PF13193"/>
    </source>
</evidence>
<evidence type="ECO:0000256" key="1">
    <source>
        <dbReference type="ARBA" id="ARBA00001957"/>
    </source>
</evidence>
<reference evidence="6 7" key="1">
    <citation type="submission" date="2020-03" db="EMBL/GenBank/DDBJ databases">
        <title>Whole genome shotgun sequence of Phytohabitans suffuscus NBRC 105367.</title>
        <authorList>
            <person name="Komaki H."/>
            <person name="Tamura T."/>
        </authorList>
    </citation>
    <scope>NUCLEOTIDE SEQUENCE [LARGE SCALE GENOMIC DNA]</scope>
    <source>
        <strain evidence="6 7">NBRC 105367</strain>
    </source>
</reference>
<dbReference type="GO" id="GO:0016878">
    <property type="term" value="F:acid-thiol ligase activity"/>
    <property type="evidence" value="ECO:0007669"/>
    <property type="project" value="TreeGrafter"/>
</dbReference>
<keyword evidence="2" id="KW-0436">Ligase</keyword>
<dbReference type="InterPro" id="IPR025110">
    <property type="entry name" value="AMP-bd_C"/>
</dbReference>
<dbReference type="InterPro" id="IPR020845">
    <property type="entry name" value="AMP-binding_CS"/>
</dbReference>
<dbReference type="PROSITE" id="PS00455">
    <property type="entry name" value="AMP_BINDING"/>
    <property type="match status" value="1"/>
</dbReference>
<dbReference type="Pfam" id="PF13193">
    <property type="entry name" value="AMP-binding_C"/>
    <property type="match status" value="1"/>
</dbReference>
<keyword evidence="7" id="KW-1185">Reference proteome</keyword>
<dbReference type="PANTHER" id="PTHR43352:SF1">
    <property type="entry name" value="ANTHRANILATE--COA LIGASE"/>
    <property type="match status" value="1"/>
</dbReference>
<evidence type="ECO:0000259" key="4">
    <source>
        <dbReference type="Pfam" id="PF00975"/>
    </source>
</evidence>
<accession>A0A6F8YED8</accession>
<dbReference type="GO" id="GO:0044550">
    <property type="term" value="P:secondary metabolite biosynthetic process"/>
    <property type="evidence" value="ECO:0007669"/>
    <property type="project" value="TreeGrafter"/>
</dbReference>
<dbReference type="Gene3D" id="3.30.300.30">
    <property type="match status" value="1"/>
</dbReference>
<feature type="domain" description="AMP-dependent synthetase/ligase" evidence="3">
    <location>
        <begin position="12"/>
        <end position="352"/>
    </location>
</feature>
<evidence type="ECO:0000313" key="6">
    <source>
        <dbReference type="EMBL" id="BCB84311.1"/>
    </source>
</evidence>
<dbReference type="Pfam" id="PF00501">
    <property type="entry name" value="AMP-binding"/>
    <property type="match status" value="1"/>
</dbReference>
<dbReference type="Pfam" id="PF00975">
    <property type="entry name" value="Thioesterase"/>
    <property type="match status" value="1"/>
</dbReference>
<dbReference type="InterPro" id="IPR045851">
    <property type="entry name" value="AMP-bd_C_sf"/>
</dbReference>
<dbReference type="Proteomes" id="UP000503011">
    <property type="component" value="Chromosome"/>
</dbReference>
<evidence type="ECO:0000256" key="2">
    <source>
        <dbReference type="ARBA" id="ARBA00022598"/>
    </source>
</evidence>
<dbReference type="SUPFAM" id="SSF56801">
    <property type="entry name" value="Acetyl-CoA synthetase-like"/>
    <property type="match status" value="1"/>
</dbReference>